<comment type="caution">
    <text evidence="1">The sequence shown here is derived from an EMBL/GenBank/DDBJ whole genome shotgun (WGS) entry which is preliminary data.</text>
</comment>
<reference evidence="1 2" key="1">
    <citation type="submission" date="2017-08" db="EMBL/GenBank/DDBJ databases">
        <title>Infants hospitalized years apart are colonized by the same room-sourced microbial strains.</title>
        <authorList>
            <person name="Brooks B."/>
            <person name="Olm M.R."/>
            <person name="Firek B.A."/>
            <person name="Baker R."/>
            <person name="Thomas B.C."/>
            <person name="Morowitz M.J."/>
            <person name="Banfield J.F."/>
        </authorList>
    </citation>
    <scope>NUCLEOTIDE SEQUENCE [LARGE SCALE GENOMIC DNA]</scope>
    <source>
        <strain evidence="1">S2_005_003_R2_43</strain>
    </source>
</reference>
<accession>A0A2W5KQ98</accession>
<dbReference type="Gene3D" id="1.10.30.50">
    <property type="match status" value="1"/>
</dbReference>
<gene>
    <name evidence="1" type="ORF">DI565_02590</name>
</gene>
<organism evidence="1 2">
    <name type="scientific">Ancylobacter novellus</name>
    <name type="common">Thiobacillus novellus</name>
    <dbReference type="NCBI Taxonomy" id="921"/>
    <lineage>
        <taxon>Bacteria</taxon>
        <taxon>Pseudomonadati</taxon>
        <taxon>Pseudomonadota</taxon>
        <taxon>Alphaproteobacteria</taxon>
        <taxon>Hyphomicrobiales</taxon>
        <taxon>Xanthobacteraceae</taxon>
        <taxon>Ancylobacter</taxon>
    </lineage>
</organism>
<keyword evidence="1" id="KW-0255">Endonuclease</keyword>
<dbReference type="GO" id="GO:0004519">
    <property type="term" value="F:endonuclease activity"/>
    <property type="evidence" value="ECO:0007669"/>
    <property type="project" value="UniProtKB-KW"/>
</dbReference>
<evidence type="ECO:0000313" key="1">
    <source>
        <dbReference type="EMBL" id="PZQ19282.1"/>
    </source>
</evidence>
<dbReference type="EMBL" id="QFPN01000001">
    <property type="protein sequence ID" value="PZQ19282.1"/>
    <property type="molecule type" value="Genomic_DNA"/>
</dbReference>
<dbReference type="Proteomes" id="UP000249577">
    <property type="component" value="Unassembled WGS sequence"/>
</dbReference>
<protein>
    <submittedName>
        <fullName evidence="1">Restriction endonuclease</fullName>
    </submittedName>
</protein>
<dbReference type="PANTHER" id="PTHR37827">
    <property type="entry name" value="TUDOR DOMAIN-CONTAINING PROTEIN"/>
    <property type="match status" value="1"/>
</dbReference>
<keyword evidence="1" id="KW-0540">Nuclease</keyword>
<name>A0A2W5KQ98_ANCNO</name>
<proteinExistence type="predicted"/>
<evidence type="ECO:0000313" key="2">
    <source>
        <dbReference type="Proteomes" id="UP000249577"/>
    </source>
</evidence>
<sequence>MSRAKRILAALQAEAHRVDEELPRCALCGRRIPSFARQSEHHLVPKSRGGTFGPTVLLHQICHNVIHALFSEKELAWRLSDIEALRAEPEVATFIAWVRSKPDDFHAPTRRAKDKR</sequence>
<dbReference type="PANTHER" id="PTHR37827:SF1">
    <property type="entry name" value="HNH DOMAIN-CONTAINING PROTEIN"/>
    <property type="match status" value="1"/>
</dbReference>
<dbReference type="AlphaFoldDB" id="A0A2W5KQ98"/>
<keyword evidence="1" id="KW-0378">Hydrolase</keyword>